<dbReference type="EMBL" id="SZPZ01000004">
    <property type="protein sequence ID" value="TKK76139.1"/>
    <property type="molecule type" value="Genomic_DNA"/>
</dbReference>
<keyword evidence="1" id="KW-0560">Oxidoreductase</keyword>
<evidence type="ECO:0000256" key="1">
    <source>
        <dbReference type="ARBA" id="ARBA00023002"/>
    </source>
</evidence>
<evidence type="ECO:0000313" key="4">
    <source>
        <dbReference type="Proteomes" id="UP000305836"/>
    </source>
</evidence>
<dbReference type="Proteomes" id="UP000305836">
    <property type="component" value="Unassembled WGS sequence"/>
</dbReference>
<evidence type="ECO:0000259" key="2">
    <source>
        <dbReference type="Pfam" id="PF00248"/>
    </source>
</evidence>
<dbReference type="Gene3D" id="3.20.20.100">
    <property type="entry name" value="NADP-dependent oxidoreductase domain"/>
    <property type="match status" value="1"/>
</dbReference>
<proteinExistence type="predicted"/>
<keyword evidence="4" id="KW-1185">Reference proteome</keyword>
<feature type="domain" description="NADP-dependent oxidoreductase" evidence="2">
    <location>
        <begin position="18"/>
        <end position="317"/>
    </location>
</feature>
<dbReference type="InterPro" id="IPR050523">
    <property type="entry name" value="AKR_Detox_Biosynth"/>
</dbReference>
<dbReference type="AlphaFoldDB" id="A0A4U3LLX4"/>
<dbReference type="OrthoDB" id="3216283at2"/>
<evidence type="ECO:0000313" key="3">
    <source>
        <dbReference type="EMBL" id="TKK76139.1"/>
    </source>
</evidence>
<dbReference type="SUPFAM" id="SSF51430">
    <property type="entry name" value="NAD(P)-linked oxidoreductase"/>
    <property type="match status" value="1"/>
</dbReference>
<dbReference type="GO" id="GO:0005829">
    <property type="term" value="C:cytosol"/>
    <property type="evidence" value="ECO:0007669"/>
    <property type="project" value="TreeGrafter"/>
</dbReference>
<accession>A0A4U3LLX4</accession>
<name>A0A4U3LLX4_9ACTN</name>
<dbReference type="InterPro" id="IPR036812">
    <property type="entry name" value="NAD(P)_OxRdtase_dom_sf"/>
</dbReference>
<comment type="caution">
    <text evidence="3">The sequence shown here is derived from an EMBL/GenBank/DDBJ whole genome shotgun (WGS) entry which is preliminary data.</text>
</comment>
<dbReference type="Pfam" id="PF00248">
    <property type="entry name" value="Aldo_ket_red"/>
    <property type="match status" value="1"/>
</dbReference>
<dbReference type="GO" id="GO:0016491">
    <property type="term" value="F:oxidoreductase activity"/>
    <property type="evidence" value="ECO:0007669"/>
    <property type="project" value="UniProtKB-KW"/>
</dbReference>
<dbReference type="PANTHER" id="PTHR43364">
    <property type="entry name" value="NADH-SPECIFIC METHYLGLYOXAL REDUCTASE-RELATED"/>
    <property type="match status" value="1"/>
</dbReference>
<gene>
    <name evidence="3" type="ORF">FDA38_27365</name>
</gene>
<protein>
    <submittedName>
        <fullName evidence="3">Aldo/keto reductase</fullName>
    </submittedName>
</protein>
<dbReference type="InterPro" id="IPR023210">
    <property type="entry name" value="NADP_OxRdtase_dom"/>
</dbReference>
<organism evidence="3 4">
    <name type="scientific">Kribbella jiaozuonensis</name>
    <dbReference type="NCBI Taxonomy" id="2575441"/>
    <lineage>
        <taxon>Bacteria</taxon>
        <taxon>Bacillati</taxon>
        <taxon>Actinomycetota</taxon>
        <taxon>Actinomycetes</taxon>
        <taxon>Propionibacteriales</taxon>
        <taxon>Kribbellaceae</taxon>
        <taxon>Kribbella</taxon>
    </lineage>
</organism>
<sequence length="331" mass="36268">MSLRTVPFGTTGMDITRVGFGAWAIGGGEWAYGWGTQDDRASIDAIRRAIEAGVNWIDTAAVYGLGHSEELVARAVKPYGEADRPYVFTKCGLVWDRADRGVEPRRSGHAASIRREVEGSLRRLRTERIDLYQMHWPAPEPIEEYWEVLAQLKAAGKVRAIGLSNHDTKQLERAERIAPVDALQPPYSLINRDAAAELDWCHSNGTGVIVYSPMQSGLLSGAFTAERAATLPFDDWRSGSADFLGRNLMRNLALVDALRPIANRHRTSVASIAIAWCLSRPGVTAAIVGARHPRQVDGWISAPDVDLDATDLIEIADALRRTGAGHGEIRP</sequence>
<dbReference type="RefSeq" id="WP_137257008.1">
    <property type="nucleotide sequence ID" value="NZ_JBHSPQ010000003.1"/>
</dbReference>
<dbReference type="PANTHER" id="PTHR43364:SF4">
    <property type="entry name" value="NAD(P)-LINKED OXIDOREDUCTASE SUPERFAMILY PROTEIN"/>
    <property type="match status" value="1"/>
</dbReference>
<dbReference type="CDD" id="cd19102">
    <property type="entry name" value="AKR_unchar"/>
    <property type="match status" value="1"/>
</dbReference>
<reference evidence="3 4" key="1">
    <citation type="submission" date="2019-04" db="EMBL/GenBank/DDBJ databases">
        <title>Kribbella sp. NEAU-THZ 27 nov., a novel actinomycete isolated from soil.</title>
        <authorList>
            <person name="Duan L."/>
        </authorList>
    </citation>
    <scope>NUCLEOTIDE SEQUENCE [LARGE SCALE GENOMIC DNA]</scope>
    <source>
        <strain evidence="4">NEAU-THZ27</strain>
    </source>
</reference>